<dbReference type="GO" id="GO:0009897">
    <property type="term" value="C:external side of plasma membrane"/>
    <property type="evidence" value="ECO:0007669"/>
    <property type="project" value="TreeGrafter"/>
</dbReference>
<evidence type="ECO:0000313" key="6">
    <source>
        <dbReference type="Proteomes" id="UP000694700"/>
    </source>
</evidence>
<dbReference type="Ensembl" id="ENSCCRT00015106699.1">
    <property type="protein sequence ID" value="ENSCCRP00015103371.1"/>
    <property type="gene ID" value="ENSCCRG00015041294.1"/>
</dbReference>
<keyword evidence="2" id="KW-0393">Immunoglobulin domain</keyword>
<keyword evidence="3" id="KW-0472">Membrane</keyword>
<dbReference type="InterPro" id="IPR050208">
    <property type="entry name" value="MHC_class-I_related"/>
</dbReference>
<feature type="domain" description="Ig-like" evidence="4">
    <location>
        <begin position="507"/>
        <end position="594"/>
    </location>
</feature>
<reference evidence="5" key="1">
    <citation type="submission" date="2025-08" db="UniProtKB">
        <authorList>
            <consortium name="Ensembl"/>
        </authorList>
    </citation>
    <scope>IDENTIFICATION</scope>
</reference>
<dbReference type="InterPro" id="IPR011161">
    <property type="entry name" value="MHC_I-like_Ag-recog"/>
</dbReference>
<dbReference type="Pfam" id="PF07654">
    <property type="entry name" value="C1-set"/>
    <property type="match status" value="2"/>
</dbReference>
<evidence type="ECO:0000256" key="1">
    <source>
        <dbReference type="ARBA" id="ARBA00023180"/>
    </source>
</evidence>
<feature type="domain" description="Ig-like" evidence="4">
    <location>
        <begin position="207"/>
        <end position="296"/>
    </location>
</feature>
<dbReference type="InterPro" id="IPR013783">
    <property type="entry name" value="Ig-like_fold"/>
</dbReference>
<dbReference type="PANTHER" id="PTHR16675:SF193">
    <property type="entry name" value="LOC571647 PROTEIN-RELATED"/>
    <property type="match status" value="1"/>
</dbReference>
<dbReference type="InterPro" id="IPR007110">
    <property type="entry name" value="Ig-like_dom"/>
</dbReference>
<dbReference type="Proteomes" id="UP000694700">
    <property type="component" value="Unplaced"/>
</dbReference>
<protein>
    <recommendedName>
        <fullName evidence="4">Ig-like domain-containing protein</fullName>
    </recommendedName>
</protein>
<keyword evidence="3" id="KW-1133">Transmembrane helix</keyword>
<feature type="transmembrane region" description="Helical" evidence="3">
    <location>
        <begin position="610"/>
        <end position="630"/>
    </location>
</feature>
<evidence type="ECO:0000256" key="3">
    <source>
        <dbReference type="SAM" id="Phobius"/>
    </source>
</evidence>
<dbReference type="InterPro" id="IPR036179">
    <property type="entry name" value="Ig-like_dom_sf"/>
</dbReference>
<dbReference type="SMART" id="SM00407">
    <property type="entry name" value="IGc1"/>
    <property type="match status" value="2"/>
</dbReference>
<organism evidence="5 6">
    <name type="scientific">Cyprinus carpio</name>
    <name type="common">Common carp</name>
    <dbReference type="NCBI Taxonomy" id="7962"/>
    <lineage>
        <taxon>Eukaryota</taxon>
        <taxon>Metazoa</taxon>
        <taxon>Chordata</taxon>
        <taxon>Craniata</taxon>
        <taxon>Vertebrata</taxon>
        <taxon>Euteleostomi</taxon>
        <taxon>Actinopterygii</taxon>
        <taxon>Neopterygii</taxon>
        <taxon>Teleostei</taxon>
        <taxon>Ostariophysi</taxon>
        <taxon>Cypriniformes</taxon>
        <taxon>Cyprinidae</taxon>
        <taxon>Cyprininae</taxon>
        <taxon>Cyprinus</taxon>
    </lineage>
</organism>
<dbReference type="PANTHER" id="PTHR16675">
    <property type="entry name" value="MHC CLASS I-RELATED"/>
    <property type="match status" value="1"/>
</dbReference>
<dbReference type="Gene3D" id="3.30.500.10">
    <property type="entry name" value="MHC class I-like antigen recognition-like"/>
    <property type="match status" value="2"/>
</dbReference>
<dbReference type="Gene3D" id="2.60.40.10">
    <property type="entry name" value="Immunoglobulins"/>
    <property type="match status" value="2"/>
</dbReference>
<dbReference type="PROSITE" id="PS00290">
    <property type="entry name" value="IG_MHC"/>
    <property type="match status" value="1"/>
</dbReference>
<name>A0A8C2ADQ3_CYPCA</name>
<dbReference type="InterPro" id="IPR037055">
    <property type="entry name" value="MHC_I-like_Ag-recog_sf"/>
</dbReference>
<evidence type="ECO:0000259" key="4">
    <source>
        <dbReference type="PROSITE" id="PS50835"/>
    </source>
</evidence>
<feature type="transmembrane region" description="Helical" evidence="3">
    <location>
        <begin position="12"/>
        <end position="28"/>
    </location>
</feature>
<dbReference type="InterPro" id="IPR011162">
    <property type="entry name" value="MHC_I/II-like_Ag-recog"/>
</dbReference>
<dbReference type="SUPFAM" id="SSF48726">
    <property type="entry name" value="Immunoglobulin"/>
    <property type="match status" value="2"/>
</dbReference>
<evidence type="ECO:0000256" key="2">
    <source>
        <dbReference type="ARBA" id="ARBA00023319"/>
    </source>
</evidence>
<dbReference type="InterPro" id="IPR003006">
    <property type="entry name" value="Ig/MHC_CS"/>
</dbReference>
<evidence type="ECO:0000313" key="5">
    <source>
        <dbReference type="Ensembl" id="ENSCCRP00015103371.1"/>
    </source>
</evidence>
<keyword evidence="1" id="KW-0325">Glycoprotein</keyword>
<dbReference type="AlphaFoldDB" id="A0A8C2ADQ3"/>
<proteinExistence type="predicted"/>
<dbReference type="PROSITE" id="PS50835">
    <property type="entry name" value="IG_LIKE"/>
    <property type="match status" value="2"/>
</dbReference>
<feature type="transmembrane region" description="Helical" evidence="3">
    <location>
        <begin position="310"/>
        <end position="332"/>
    </location>
</feature>
<accession>A0A8C2ADQ3</accession>
<keyword evidence="3" id="KW-0812">Transmembrane</keyword>
<dbReference type="GO" id="GO:0006955">
    <property type="term" value="P:immune response"/>
    <property type="evidence" value="ECO:0007669"/>
    <property type="project" value="TreeGrafter"/>
</dbReference>
<dbReference type="InterPro" id="IPR003597">
    <property type="entry name" value="Ig_C1-set"/>
</dbReference>
<dbReference type="Pfam" id="PF00129">
    <property type="entry name" value="MHC_I"/>
    <property type="match status" value="2"/>
</dbReference>
<sequence length="670" mass="77070">MANRLPFKTFSIGIRMILIFFLLPYPFLSDARQEKYFLHYKFTAFFKTSTLPVFKAVAVCDGRQIAHYSNEERVWIRSSLTEDDWINAPEEPPDSRDWLLHQIRTLSDCTDSLCSELHVLQRVIGCELEKLSDGSVNLRAFDEYGFDGEDFMAFDSETLQWIDKHPKAKETKIKWDQQTERIQFLKQYLKTCTDWISTFNNTKKTPPDVRVFVKNAPDHSKLVLSCLATGFYPRDIEMYIRWDKSVLVNQTSSGIRPNADGSFQMRSSVEIDANHNGFYDCLVIHSSLTQTRAVVTVWTIYQHKLSAESLWSLTTGIIAAVVIFLCVIVCCIYEKKKSNEKHYLRYMFTVMIKADTLPVFSAVGESDHIQISHYSIEEQVWMRENLTEDDWDQAPEGPPGTKDWYLDLIRILSNCTESSELYVLQRLIGCELEKLPDGTVNLTPVDEYGFGGEDCVAFNSDTLQCSDKSPNAKETEIKRDHQVKLQAFLKNCLDWISTFNNTKKNSPDVHVFARRAPDDNSKLVLICLVTGFYPRDIEMNIRLNRINIESQISSGIRPNDNETFQLRSSVKIDRNHRGSYDCHVIHSSLTEPVTVEWDGRCSGCETESPWSVTVGIIISALVLVVVFSVIRRCINKRKKHHGLMRSYRYYGGTTEQLQVPKVSDQELNTD</sequence>
<dbReference type="GO" id="GO:0005615">
    <property type="term" value="C:extracellular space"/>
    <property type="evidence" value="ECO:0007669"/>
    <property type="project" value="TreeGrafter"/>
</dbReference>
<dbReference type="SUPFAM" id="SSF54452">
    <property type="entry name" value="MHC antigen-recognition domain"/>
    <property type="match status" value="2"/>
</dbReference>